<evidence type="ECO:0000313" key="4">
    <source>
        <dbReference type="Proteomes" id="UP000724874"/>
    </source>
</evidence>
<dbReference type="InterPro" id="IPR036047">
    <property type="entry name" value="F-box-like_dom_sf"/>
</dbReference>
<dbReference type="Proteomes" id="UP000724874">
    <property type="component" value="Unassembled WGS sequence"/>
</dbReference>
<keyword evidence="4" id="KW-1185">Reference proteome</keyword>
<dbReference type="SUPFAM" id="SSF81383">
    <property type="entry name" value="F-box domain"/>
    <property type="match status" value="1"/>
</dbReference>
<sequence>MTSLPLAQSGNDPTVIRFTHLPLDIHNLILELLSPSDIIALRKTCRTMVDATSQRLLWLKLVERMCQDNTVYRHSFPTDDMSVLELEYATMSPKKWESLALKSESLEEELPSFATNIIRPEYFSNDAEPEDLYLVPGGRFLIILQRGYLYLWDLGYISAIGSARSEMKEIARIQTDCSSYTVHASPDGSALRILAVSYEPEAFTKYDYDVLEIFPWKPSPQFTLIASLSVTSSYDLDFTSVCGDKLTLVYGPLIKIWDFKEDEWATWNTNGEHRQILMTKETIVLIDEHNLSVWDVPKLVKDATARSAGEPTVQPSKPRCTLNYTNGYRPFTGYICKGLCDWYTGSPQPLWYDLLNTSNGYSYHFDRFEADVSDLQSLDIPIKSLPSFQLPNTGIYGAFILPYRACGQSIIVPWGNTRGMRCHIGSTTPGDTRDHNVTLRLVDRISPRCVSFCPVSGRLVYISPFEDQIEVVDYLWPTDVPQGVDQQVGIPNQPKDKQERTSDTITTPTEVDG</sequence>
<feature type="compositionally biased region" description="Polar residues" evidence="1">
    <location>
        <begin position="503"/>
        <end position="513"/>
    </location>
</feature>
<reference evidence="3" key="1">
    <citation type="submission" date="2020-11" db="EMBL/GenBank/DDBJ databases">
        <authorList>
            <consortium name="DOE Joint Genome Institute"/>
            <person name="Ahrendt S."/>
            <person name="Riley R."/>
            <person name="Andreopoulos W."/>
            <person name="LaButti K."/>
            <person name="Pangilinan J."/>
            <person name="Ruiz-duenas F.J."/>
            <person name="Barrasa J.M."/>
            <person name="Sanchez-Garcia M."/>
            <person name="Camarero S."/>
            <person name="Miyauchi S."/>
            <person name="Serrano A."/>
            <person name="Linde D."/>
            <person name="Babiker R."/>
            <person name="Drula E."/>
            <person name="Ayuso-Fernandez I."/>
            <person name="Pacheco R."/>
            <person name="Padilla G."/>
            <person name="Ferreira P."/>
            <person name="Barriuso J."/>
            <person name="Kellner H."/>
            <person name="Castanera R."/>
            <person name="Alfaro M."/>
            <person name="Ramirez L."/>
            <person name="Pisabarro A.G."/>
            <person name="Kuo A."/>
            <person name="Tritt A."/>
            <person name="Lipzen A."/>
            <person name="He G."/>
            <person name="Yan M."/>
            <person name="Ng V."/>
            <person name="Cullen D."/>
            <person name="Martin F."/>
            <person name="Rosso M.-N."/>
            <person name="Henrissat B."/>
            <person name="Hibbett D."/>
            <person name="Martinez A.T."/>
            <person name="Grigoriev I.V."/>
        </authorList>
    </citation>
    <scope>NUCLEOTIDE SEQUENCE</scope>
    <source>
        <strain evidence="3">AH 44721</strain>
    </source>
</reference>
<dbReference type="Pfam" id="PF00646">
    <property type="entry name" value="F-box"/>
    <property type="match status" value="1"/>
</dbReference>
<dbReference type="SUPFAM" id="SSF69322">
    <property type="entry name" value="Tricorn protease domain 2"/>
    <property type="match status" value="1"/>
</dbReference>
<evidence type="ECO:0000256" key="1">
    <source>
        <dbReference type="SAM" id="MobiDB-lite"/>
    </source>
</evidence>
<evidence type="ECO:0000313" key="3">
    <source>
        <dbReference type="EMBL" id="KAF8899792.1"/>
    </source>
</evidence>
<protein>
    <recommendedName>
        <fullName evidence="2">F-box domain-containing protein</fullName>
    </recommendedName>
</protein>
<dbReference type="Gene3D" id="1.20.1280.50">
    <property type="match status" value="1"/>
</dbReference>
<accession>A0A9P5NN19</accession>
<gene>
    <name evidence="3" type="ORF">CPB84DRAFT_1779995</name>
</gene>
<dbReference type="SMART" id="SM00256">
    <property type="entry name" value="FBOX"/>
    <property type="match status" value="1"/>
</dbReference>
<comment type="caution">
    <text evidence="3">The sequence shown here is derived from an EMBL/GenBank/DDBJ whole genome shotgun (WGS) entry which is preliminary data.</text>
</comment>
<organism evidence="3 4">
    <name type="scientific">Gymnopilus junonius</name>
    <name type="common">Spectacular rustgill mushroom</name>
    <name type="synonym">Gymnopilus spectabilis subsp. junonius</name>
    <dbReference type="NCBI Taxonomy" id="109634"/>
    <lineage>
        <taxon>Eukaryota</taxon>
        <taxon>Fungi</taxon>
        <taxon>Dikarya</taxon>
        <taxon>Basidiomycota</taxon>
        <taxon>Agaricomycotina</taxon>
        <taxon>Agaricomycetes</taxon>
        <taxon>Agaricomycetidae</taxon>
        <taxon>Agaricales</taxon>
        <taxon>Agaricineae</taxon>
        <taxon>Hymenogastraceae</taxon>
        <taxon>Gymnopilus</taxon>
    </lineage>
</organism>
<feature type="region of interest" description="Disordered" evidence="1">
    <location>
        <begin position="483"/>
        <end position="513"/>
    </location>
</feature>
<dbReference type="PROSITE" id="PS50181">
    <property type="entry name" value="FBOX"/>
    <property type="match status" value="1"/>
</dbReference>
<name>A0A9P5NN19_GYMJU</name>
<evidence type="ECO:0000259" key="2">
    <source>
        <dbReference type="PROSITE" id="PS50181"/>
    </source>
</evidence>
<dbReference type="OrthoDB" id="3145038at2759"/>
<dbReference type="InterPro" id="IPR001810">
    <property type="entry name" value="F-box_dom"/>
</dbReference>
<dbReference type="EMBL" id="JADNYJ010000051">
    <property type="protein sequence ID" value="KAF8899792.1"/>
    <property type="molecule type" value="Genomic_DNA"/>
</dbReference>
<proteinExistence type="predicted"/>
<dbReference type="AlphaFoldDB" id="A0A9P5NN19"/>
<feature type="domain" description="F-box" evidence="2">
    <location>
        <begin position="15"/>
        <end position="61"/>
    </location>
</feature>